<feature type="region of interest" description="Disordered" evidence="1">
    <location>
        <begin position="196"/>
        <end position="215"/>
    </location>
</feature>
<sequence length="347" mass="41110">MFVVRRLFTTQIRKSKYVSRKKDPGIYHRKSLFLDEKNEYDENDLDNLESDFMTANKSYKEHFEELELKKEKIKYLIVKQKYFKEKYPNFLTWQDNEQIPLPEVIEQIVKAKWTKKNRNKILNHDKTVVQNWNDFKAGKLNHIPEELKRHLQKFSNRKLNPNLNETVTDLTTINQAHKEPVKGSFAEIISSYQKLKSTNEEKESPSFDNVSNKNDDQNYVKLNRADKRMTTFKALQAKVEEKIEHGKNISVEEKLIYETRLSKGTVNSKIIELNQEELSNIVQHKYETVKNKVGSIKRTSLKDLSHLIYPDEIIIPEKIYKKGNTYKLNDCYYDSDGLFLYRVPGMS</sequence>
<evidence type="ECO:0000313" key="3">
    <source>
        <dbReference type="Proteomes" id="UP001566132"/>
    </source>
</evidence>
<evidence type="ECO:0000313" key="2">
    <source>
        <dbReference type="EMBL" id="KAL1506191.1"/>
    </source>
</evidence>
<gene>
    <name evidence="2" type="ORF">ABEB36_005597</name>
</gene>
<dbReference type="InterPro" id="IPR010487">
    <property type="entry name" value="NGRN/Rrg9"/>
</dbReference>
<accession>A0ABD1EZE9</accession>
<evidence type="ECO:0008006" key="4">
    <source>
        <dbReference type="Google" id="ProtNLM"/>
    </source>
</evidence>
<dbReference type="EMBL" id="JBDJPC010000004">
    <property type="protein sequence ID" value="KAL1506191.1"/>
    <property type="molecule type" value="Genomic_DNA"/>
</dbReference>
<evidence type="ECO:0000256" key="1">
    <source>
        <dbReference type="SAM" id="MobiDB-lite"/>
    </source>
</evidence>
<protein>
    <recommendedName>
        <fullName evidence="4">Neurite outgrowth-associated protein</fullName>
    </recommendedName>
</protein>
<dbReference type="PANTHER" id="PTHR13475">
    <property type="entry name" value="NEUGRIN"/>
    <property type="match status" value="1"/>
</dbReference>
<organism evidence="2 3">
    <name type="scientific">Hypothenemus hampei</name>
    <name type="common">Coffee berry borer</name>
    <dbReference type="NCBI Taxonomy" id="57062"/>
    <lineage>
        <taxon>Eukaryota</taxon>
        <taxon>Metazoa</taxon>
        <taxon>Ecdysozoa</taxon>
        <taxon>Arthropoda</taxon>
        <taxon>Hexapoda</taxon>
        <taxon>Insecta</taxon>
        <taxon>Pterygota</taxon>
        <taxon>Neoptera</taxon>
        <taxon>Endopterygota</taxon>
        <taxon>Coleoptera</taxon>
        <taxon>Polyphaga</taxon>
        <taxon>Cucujiformia</taxon>
        <taxon>Curculionidae</taxon>
        <taxon>Scolytinae</taxon>
        <taxon>Hypothenemus</taxon>
    </lineage>
</organism>
<keyword evidence="3" id="KW-1185">Reference proteome</keyword>
<proteinExistence type="predicted"/>
<reference evidence="2 3" key="1">
    <citation type="submission" date="2024-05" db="EMBL/GenBank/DDBJ databases">
        <title>Genetic variation in Jamaican populations of the coffee berry borer (Hypothenemus hampei).</title>
        <authorList>
            <person name="Errbii M."/>
            <person name="Myrie A."/>
        </authorList>
    </citation>
    <scope>NUCLEOTIDE SEQUENCE [LARGE SCALE GENOMIC DNA]</scope>
    <source>
        <strain evidence="2">JA-Hopewell-2020-01-JO</strain>
        <tissue evidence="2">Whole body</tissue>
    </source>
</reference>
<comment type="caution">
    <text evidence="2">The sequence shown here is derived from an EMBL/GenBank/DDBJ whole genome shotgun (WGS) entry which is preliminary data.</text>
</comment>
<dbReference type="AlphaFoldDB" id="A0ABD1EZE9"/>
<dbReference type="PANTHER" id="PTHR13475:SF3">
    <property type="entry name" value="NEUGRIN"/>
    <property type="match status" value="1"/>
</dbReference>
<name>A0ABD1EZE9_HYPHA</name>
<dbReference type="Proteomes" id="UP001566132">
    <property type="component" value="Unassembled WGS sequence"/>
</dbReference>